<dbReference type="PANTHER" id="PTHR13501">
    <property type="entry name" value="CHLOROPLAST 50S RIBOSOMAL PROTEIN L22-RELATED"/>
    <property type="match status" value="1"/>
</dbReference>
<reference evidence="10" key="1">
    <citation type="submission" date="2016-09" db="EMBL/GenBank/DDBJ databases">
        <title>The plastid genome of some eustigmatophyte algae harbours a bacteria-derived six-gene cluster for biosynthesis of a novel secondary metabolite.</title>
        <authorList>
            <person name="Yurchenko T."/>
            <person name="Sevcikova T."/>
            <person name="Strnad H."/>
            <person name="Butenko A."/>
            <person name="Elias M."/>
        </authorList>
    </citation>
    <scope>NUCLEOTIDE SEQUENCE</scope>
</reference>
<comment type="subunit">
    <text evidence="7">Part of the 50S ribosomal subunit.</text>
</comment>
<sequence>MNLWSRPSLKRLAQRSIQKRKEQQPPLVAKAKARMIRMSPLKVRRVLNQIKGCSYEEALVLLRFLPYRACHPVAKVLKSAAANALNNYSIPRSYLQIEKAFVENGPILKRIRPRAKGRMYPIKKRTSHICIVVCSNFSRFENDGKGNFLPIVLTK</sequence>
<proteinExistence type="inferred from homology"/>
<evidence type="ECO:0000256" key="6">
    <source>
        <dbReference type="ARBA" id="ARBA00035285"/>
    </source>
</evidence>
<accession>A0A1D8RE18</accession>
<keyword evidence="2 7" id="KW-0699">rRNA-binding</keyword>
<dbReference type="GO" id="GO:0003735">
    <property type="term" value="F:structural constituent of ribosome"/>
    <property type="evidence" value="ECO:0007669"/>
    <property type="project" value="InterPro"/>
</dbReference>
<geneLocation type="chloroplast" evidence="10"/>
<organism evidence="10">
    <name type="scientific">Vischeria sp. CAUP Q 202</name>
    <dbReference type="NCBI Taxonomy" id="1805947"/>
    <lineage>
        <taxon>Eukaryota</taxon>
        <taxon>Sar</taxon>
        <taxon>Stramenopiles</taxon>
        <taxon>Ochrophyta</taxon>
        <taxon>Eustigmatophyceae</taxon>
        <taxon>Eustigmatales</taxon>
        <taxon>Chlorobotryaceae</taxon>
        <taxon>Vischeria</taxon>
    </lineage>
</organism>
<dbReference type="Pfam" id="PF00237">
    <property type="entry name" value="Ribosomal_L22"/>
    <property type="match status" value="1"/>
</dbReference>
<dbReference type="EMBL" id="KX839261">
    <property type="protein sequence ID" value="AOW70947.1"/>
    <property type="molecule type" value="Genomic_DNA"/>
</dbReference>
<comment type="function">
    <text evidence="7 9">This protein binds specifically to 23S rRNA.</text>
</comment>
<evidence type="ECO:0000256" key="3">
    <source>
        <dbReference type="ARBA" id="ARBA00022884"/>
    </source>
</evidence>
<evidence type="ECO:0000313" key="10">
    <source>
        <dbReference type="EMBL" id="AOW70947.1"/>
    </source>
</evidence>
<comment type="function">
    <text evidence="7 9">The globular domain of the protein is located near the polypeptide exit tunnel on the outside of the subunit, while an extended beta-hairpin is found that lines the wall of the exit tunnel in the center of the 70S ribosome.</text>
</comment>
<dbReference type="NCBIfam" id="TIGR01044">
    <property type="entry name" value="rplV_bact"/>
    <property type="match status" value="1"/>
</dbReference>
<dbReference type="GO" id="GO:0006412">
    <property type="term" value="P:translation"/>
    <property type="evidence" value="ECO:0007669"/>
    <property type="project" value="UniProtKB-UniRule"/>
</dbReference>
<dbReference type="InterPro" id="IPR005727">
    <property type="entry name" value="Ribosomal_uL22_bac/chlpt-type"/>
</dbReference>
<dbReference type="SUPFAM" id="SSF54843">
    <property type="entry name" value="Ribosomal protein L22"/>
    <property type="match status" value="1"/>
</dbReference>
<dbReference type="Gene3D" id="3.90.470.10">
    <property type="entry name" value="Ribosomal protein L22/L17"/>
    <property type="match status" value="1"/>
</dbReference>
<dbReference type="GO" id="GO:0019843">
    <property type="term" value="F:rRNA binding"/>
    <property type="evidence" value="ECO:0007669"/>
    <property type="project" value="UniProtKB-UniRule"/>
</dbReference>
<evidence type="ECO:0000256" key="2">
    <source>
        <dbReference type="ARBA" id="ARBA00022730"/>
    </source>
</evidence>
<dbReference type="InterPro" id="IPR036394">
    <property type="entry name" value="Ribosomal_uL22_sf"/>
</dbReference>
<evidence type="ECO:0000256" key="9">
    <source>
        <dbReference type="RuleBase" id="RU004009"/>
    </source>
</evidence>
<keyword evidence="3 7" id="KW-0694">RNA-binding</keyword>
<keyword evidence="10" id="KW-0150">Chloroplast</keyword>
<dbReference type="InterPro" id="IPR018260">
    <property type="entry name" value="Ribosomal_uL22_CS"/>
</dbReference>
<keyword evidence="10" id="KW-0934">Plastid</keyword>
<gene>
    <name evidence="7 10" type="primary">rpl22</name>
</gene>
<dbReference type="InterPro" id="IPR001063">
    <property type="entry name" value="Ribosomal_uL22"/>
</dbReference>
<comment type="subcellular location">
    <subcellularLocation>
        <location evidence="7 9">Plastid</location>
        <location evidence="7 9">Chloroplast</location>
    </subcellularLocation>
</comment>
<dbReference type="AlphaFoldDB" id="A0A1D8RE18"/>
<evidence type="ECO:0000256" key="7">
    <source>
        <dbReference type="HAMAP-Rule" id="MF_01331"/>
    </source>
</evidence>
<name>A0A1D8RE18_9STRA</name>
<protein>
    <recommendedName>
        <fullName evidence="6 7">Large ribosomal subunit protein uL22c</fullName>
    </recommendedName>
</protein>
<evidence type="ECO:0000256" key="5">
    <source>
        <dbReference type="ARBA" id="ARBA00023274"/>
    </source>
</evidence>
<evidence type="ECO:0000256" key="4">
    <source>
        <dbReference type="ARBA" id="ARBA00022980"/>
    </source>
</evidence>
<keyword evidence="4 7" id="KW-0689">Ribosomal protein</keyword>
<comment type="similarity">
    <text evidence="1 7 8">Belongs to the universal ribosomal protein uL22 family.</text>
</comment>
<dbReference type="PROSITE" id="PS00464">
    <property type="entry name" value="RIBOSOMAL_L22"/>
    <property type="match status" value="1"/>
</dbReference>
<dbReference type="PANTHER" id="PTHR13501:SF8">
    <property type="entry name" value="LARGE RIBOSOMAL SUBUNIT PROTEIN UL22M"/>
    <property type="match status" value="1"/>
</dbReference>
<dbReference type="GO" id="GO:0009507">
    <property type="term" value="C:chloroplast"/>
    <property type="evidence" value="ECO:0007669"/>
    <property type="project" value="UniProtKB-SubCell"/>
</dbReference>
<evidence type="ECO:0000256" key="1">
    <source>
        <dbReference type="ARBA" id="ARBA00009451"/>
    </source>
</evidence>
<dbReference type="HAMAP" id="MF_01331_B">
    <property type="entry name" value="Ribosomal_uL22_B"/>
    <property type="match status" value="1"/>
</dbReference>
<keyword evidence="5 7" id="KW-0687">Ribonucleoprotein</keyword>
<evidence type="ECO:0000256" key="8">
    <source>
        <dbReference type="RuleBase" id="RU004005"/>
    </source>
</evidence>
<dbReference type="CDD" id="cd00336">
    <property type="entry name" value="Ribosomal_L22"/>
    <property type="match status" value="1"/>
</dbReference>
<dbReference type="InterPro" id="IPR047867">
    <property type="entry name" value="Ribosomal_uL22_bac/org-type"/>
</dbReference>
<dbReference type="GO" id="GO:0022625">
    <property type="term" value="C:cytosolic large ribosomal subunit"/>
    <property type="evidence" value="ECO:0007669"/>
    <property type="project" value="TreeGrafter"/>
</dbReference>